<dbReference type="Proteomes" id="UP000887580">
    <property type="component" value="Unplaced"/>
</dbReference>
<protein>
    <submittedName>
        <fullName evidence="2">Uncharacterized protein</fullName>
    </submittedName>
</protein>
<name>A0AC35FTT9_9BILA</name>
<dbReference type="WBParaSite" id="PS1159_v2.g20738.t1">
    <property type="protein sequence ID" value="PS1159_v2.g20738.t1"/>
    <property type="gene ID" value="PS1159_v2.g20738"/>
</dbReference>
<reference evidence="2" key="1">
    <citation type="submission" date="2022-11" db="UniProtKB">
        <authorList>
            <consortium name="WormBaseParasite"/>
        </authorList>
    </citation>
    <scope>IDENTIFICATION</scope>
</reference>
<evidence type="ECO:0000313" key="1">
    <source>
        <dbReference type="Proteomes" id="UP000887580"/>
    </source>
</evidence>
<accession>A0AC35FTT9</accession>
<sequence>MFNYLLHQSFQSVLTFINKASSVVKVDAMQFKMLLVYVFLVCMISGAAGLPGAYAACQSACASALMAAAGSPPAVAAYAACQHECSYLLFFPFF</sequence>
<evidence type="ECO:0000313" key="2">
    <source>
        <dbReference type="WBParaSite" id="PS1159_v2.g20738.t1"/>
    </source>
</evidence>
<organism evidence="1 2">
    <name type="scientific">Panagrolaimus sp. PS1159</name>
    <dbReference type="NCBI Taxonomy" id="55785"/>
    <lineage>
        <taxon>Eukaryota</taxon>
        <taxon>Metazoa</taxon>
        <taxon>Ecdysozoa</taxon>
        <taxon>Nematoda</taxon>
        <taxon>Chromadorea</taxon>
        <taxon>Rhabditida</taxon>
        <taxon>Tylenchina</taxon>
        <taxon>Panagrolaimomorpha</taxon>
        <taxon>Panagrolaimoidea</taxon>
        <taxon>Panagrolaimidae</taxon>
        <taxon>Panagrolaimus</taxon>
    </lineage>
</organism>
<proteinExistence type="predicted"/>